<dbReference type="STRING" id="118797.A0A340Y8P1"/>
<feature type="region of interest" description="Disordered" evidence="1">
    <location>
        <begin position="1078"/>
        <end position="1106"/>
    </location>
</feature>
<keyword evidence="3" id="KW-1185">Reference proteome</keyword>
<feature type="compositionally biased region" description="Basic residues" evidence="1">
    <location>
        <begin position="297"/>
        <end position="308"/>
    </location>
</feature>
<feature type="region of interest" description="Disordered" evidence="1">
    <location>
        <begin position="369"/>
        <end position="517"/>
    </location>
</feature>
<dbReference type="Pfam" id="PF21731">
    <property type="entry name" value="TARSH_C"/>
    <property type="match status" value="1"/>
</dbReference>
<proteinExistence type="predicted"/>
<dbReference type="OrthoDB" id="6129306at2759"/>
<dbReference type="FunFam" id="2.60.40.10:FF:000292">
    <property type="entry name" value="Target of Nesh-SH3 isoform 1"/>
    <property type="match status" value="1"/>
</dbReference>
<dbReference type="GeneID" id="103090986"/>
<feature type="compositionally biased region" description="Polar residues" evidence="1">
    <location>
        <begin position="995"/>
        <end position="1007"/>
    </location>
</feature>
<feature type="compositionally biased region" description="Polar residues" evidence="1">
    <location>
        <begin position="785"/>
        <end position="803"/>
    </location>
</feature>
<feature type="compositionally biased region" description="Basic residues" evidence="1">
    <location>
        <begin position="385"/>
        <end position="396"/>
    </location>
</feature>
<feature type="compositionally biased region" description="Basic residues" evidence="1">
    <location>
        <begin position="547"/>
        <end position="556"/>
    </location>
</feature>
<dbReference type="Proteomes" id="UP000265300">
    <property type="component" value="Unplaced"/>
</dbReference>
<dbReference type="Pfam" id="PF00041">
    <property type="entry name" value="fn3"/>
    <property type="match status" value="1"/>
</dbReference>
<feature type="region of interest" description="Disordered" evidence="1">
    <location>
        <begin position="650"/>
        <end position="1007"/>
    </location>
</feature>
<dbReference type="PANTHER" id="PTHR23197">
    <property type="entry name" value="TARSH-RELATED FIBRONECTIN DOMAIN-CONTAINING"/>
    <property type="match status" value="1"/>
</dbReference>
<dbReference type="InterPro" id="IPR013783">
    <property type="entry name" value="Ig-like_fold"/>
</dbReference>
<dbReference type="PANTHER" id="PTHR23197:SF10">
    <property type="entry name" value="TARGET OF NESH-SH3"/>
    <property type="match status" value="1"/>
</dbReference>
<feature type="compositionally biased region" description="Basic and acidic residues" evidence="1">
    <location>
        <begin position="983"/>
        <end position="992"/>
    </location>
</feature>
<feature type="compositionally biased region" description="Basic residues" evidence="1">
    <location>
        <begin position="82"/>
        <end position="92"/>
    </location>
</feature>
<name>A0A340Y8P1_LIPVE</name>
<dbReference type="InterPro" id="IPR049109">
    <property type="entry name" value="TARSH/FNDC1_C"/>
</dbReference>
<feature type="compositionally biased region" description="Polar residues" evidence="1">
    <location>
        <begin position="426"/>
        <end position="436"/>
    </location>
</feature>
<dbReference type="SUPFAM" id="SSF49265">
    <property type="entry name" value="Fibronectin type III"/>
    <property type="match status" value="1"/>
</dbReference>
<feature type="compositionally biased region" description="Basic and acidic residues" evidence="1">
    <location>
        <begin position="168"/>
        <end position="179"/>
    </location>
</feature>
<dbReference type="CDD" id="cd00063">
    <property type="entry name" value="FN3"/>
    <property type="match status" value="1"/>
</dbReference>
<evidence type="ECO:0000313" key="4">
    <source>
        <dbReference type="RefSeq" id="XP_007470041.1"/>
    </source>
</evidence>
<reference evidence="4" key="1">
    <citation type="submission" date="2025-08" db="UniProtKB">
        <authorList>
            <consortium name="RefSeq"/>
        </authorList>
    </citation>
    <scope>IDENTIFICATION</scope>
</reference>
<feature type="region of interest" description="Disordered" evidence="1">
    <location>
        <begin position="535"/>
        <end position="567"/>
    </location>
</feature>
<dbReference type="AlphaFoldDB" id="A0A340Y8P1"/>
<feature type="compositionally biased region" description="Pro residues" evidence="1">
    <location>
        <begin position="869"/>
        <end position="878"/>
    </location>
</feature>
<dbReference type="Gene3D" id="2.60.40.10">
    <property type="entry name" value="Immunoglobulins"/>
    <property type="match status" value="1"/>
</dbReference>
<evidence type="ECO:0000313" key="3">
    <source>
        <dbReference type="Proteomes" id="UP000265300"/>
    </source>
</evidence>
<dbReference type="GO" id="GO:0010811">
    <property type="term" value="P:positive regulation of cell-substrate adhesion"/>
    <property type="evidence" value="ECO:0007669"/>
    <property type="project" value="TreeGrafter"/>
</dbReference>
<gene>
    <name evidence="4" type="primary">LOC103090986</name>
</gene>
<accession>A0A340Y8P1</accession>
<feature type="compositionally biased region" description="Polar residues" evidence="1">
    <location>
        <begin position="369"/>
        <end position="384"/>
    </location>
</feature>
<evidence type="ECO:0000259" key="2">
    <source>
        <dbReference type="PROSITE" id="PS50853"/>
    </source>
</evidence>
<feature type="compositionally biased region" description="Basic residues" evidence="1">
    <location>
        <begin position="252"/>
        <end position="269"/>
    </location>
</feature>
<protein>
    <submittedName>
        <fullName evidence="4">Target of Nesh-SH3-like</fullName>
    </submittedName>
</protein>
<feature type="compositionally biased region" description="Low complexity" evidence="1">
    <location>
        <begin position="185"/>
        <end position="203"/>
    </location>
</feature>
<dbReference type="GO" id="GO:0030198">
    <property type="term" value="P:extracellular matrix organization"/>
    <property type="evidence" value="ECO:0007669"/>
    <property type="project" value="TreeGrafter"/>
</dbReference>
<feature type="compositionally biased region" description="Basic residues" evidence="1">
    <location>
        <begin position="479"/>
        <end position="492"/>
    </location>
</feature>
<organism evidence="3 4">
    <name type="scientific">Lipotes vexillifer</name>
    <name type="common">Yangtze river dolphin</name>
    <dbReference type="NCBI Taxonomy" id="118797"/>
    <lineage>
        <taxon>Eukaryota</taxon>
        <taxon>Metazoa</taxon>
        <taxon>Chordata</taxon>
        <taxon>Craniata</taxon>
        <taxon>Vertebrata</taxon>
        <taxon>Euteleostomi</taxon>
        <taxon>Mammalia</taxon>
        <taxon>Eutheria</taxon>
        <taxon>Laurasiatheria</taxon>
        <taxon>Artiodactyla</taxon>
        <taxon>Whippomorpha</taxon>
        <taxon>Cetacea</taxon>
        <taxon>Odontoceti</taxon>
        <taxon>Lipotidae</taxon>
        <taxon>Lipotes</taxon>
    </lineage>
</organism>
<feature type="compositionally biased region" description="Basic and acidic residues" evidence="1">
    <location>
        <begin position="920"/>
        <end position="930"/>
    </location>
</feature>
<dbReference type="RefSeq" id="XP_007470041.1">
    <property type="nucleotide sequence ID" value="XM_007469979.1"/>
</dbReference>
<feature type="compositionally biased region" description="Polar residues" evidence="1">
    <location>
        <begin position="673"/>
        <end position="684"/>
    </location>
</feature>
<dbReference type="InParanoid" id="A0A340Y8P1"/>
<dbReference type="PROSITE" id="PS50853">
    <property type="entry name" value="FN3"/>
    <property type="match status" value="1"/>
</dbReference>
<feature type="compositionally biased region" description="Polar residues" evidence="1">
    <location>
        <begin position="1086"/>
        <end position="1096"/>
    </location>
</feature>
<feature type="compositionally biased region" description="Low complexity" evidence="1">
    <location>
        <begin position="773"/>
        <end position="784"/>
    </location>
</feature>
<sequence>MEERRKLPLGKMAGRMVQDEGAGLNSAIPGPANGMGNMSNLTVPVPTSDPFLDSVPSKTSRTLEQPRATLAPLQTTSVPSTPKRRFRPKTPRTKPAPSKTQFISLKPKIPLSPEVTHTKPALEPETPPPSQLPIEPGTLGTKPSTTTLVLEPATVQLEPLVPTVASKPSERPKTTRRPDVPQIQPDSKSPKQLLPKPKTTAKPDTPPPKSVFEPVTFENEAPSTTIVPATVIEPVTLRTEAPWTTLAPKTSQRTRTRRPRPRPRPKHKTTPSPETPQTKLDLEPVTTGTSLALITTKRPRRPRPKPKTTPHPEVPQTTLVSATIPEPVTLRTKAPGTTVVPATVLEAVTPIKEAPGTAFVPVTDLEPVTFTTDTSGTTLATKASQRPRRPRPRHKTTPSPQVPQTKPVPATVLEPVTLRPEAPRTTLASKTSQQTIHPHPRPKTTPSPEVPESRPAPTADFEPVTFRAEAWVTTQAPKTSKRTRRPRPKPKTKPTPEAPQTKPVPTADLEPGTFRTEAPEIVVLPTVLEHVTLRTKAPETTLAPKTSRVHRPRPRPKTTSSPEAPQTKLVPATSFEPVIHSSEAPETTLAPTELHTLILKPVTSPSLEMTQSQPVSEVLESVTFSTESSKEAIAPTEIDYVYSTAKAPLRPEEPKTEVVESITNVSEPPEITLETSPLPSQTVILPSPDEPQTEPVPKQTPRAPPKPKISPRLRIPPTQPAPKVFQRVTPKPKTSPSPEVSYTQPVPRDVLLPHKPDPEVSQSEPAPLETRGSPFIPMISPSSSQEELQTTLAETDQSTQELFTTKFPRTTELAKTIQAPHRLYTTPVKPRTPDKPHIRPGVKQAPLPSGADRNVSVDSSHSTKKPGTRRPPLPPRPMPPRRKPLPPNNVTGKPGSTGIISSGRVTSPPLRATLRPTEAPLERTETDKKQPTAPASGEDLGNMTDFSSSPTRETDPLGKPRFKGPHVRYIQKPDNRPCSITDSVKRFPKEEATEGNATSPPQNPPTNLTVVTVEGCPSFVILDWDKPLNDTVTEYEVISRENGSFSGKNKSIQTTNQTFSTVENLKPDTSYEFQVKPKNPLGEGPPSNTVAFSTESADPRVSEPVSAGRDAIWTERPFNSDSYSECKGKQYVKRTWYKKFVGVQLCNSLRYKIYLSDSLTGKFYNIGDQRGHGEDHCQFVDSFLDGRTGQQLSSDQLPTKEGYFRAVRQEPVQFGEIGGHTQINYVQWYECGTTIPGKW</sequence>
<feature type="domain" description="Fibronectin type-III" evidence="2">
    <location>
        <begin position="1004"/>
        <end position="1097"/>
    </location>
</feature>
<evidence type="ECO:0000256" key="1">
    <source>
        <dbReference type="SAM" id="MobiDB-lite"/>
    </source>
</evidence>
<dbReference type="InterPro" id="IPR003961">
    <property type="entry name" value="FN3_dom"/>
</dbReference>
<dbReference type="InterPro" id="IPR036116">
    <property type="entry name" value="FN3_sf"/>
</dbReference>
<dbReference type="KEGG" id="lve:103090986"/>
<feature type="compositionally biased region" description="Polar residues" evidence="1">
    <location>
        <begin position="732"/>
        <end position="744"/>
    </location>
</feature>
<feature type="region of interest" description="Disordered" evidence="1">
    <location>
        <begin position="1"/>
        <end position="327"/>
    </location>
</feature>